<reference evidence="2" key="2">
    <citation type="submission" date="2018-10" db="UniProtKB">
        <authorList>
            <consortium name="EnsemblPlants"/>
        </authorList>
    </citation>
    <scope>IDENTIFICATION</scope>
</reference>
<dbReference type="Gramene" id="TraesARI6B03G03417550.1">
    <property type="protein sequence ID" value="TraesARI6B03G03417550.1.CDS1"/>
    <property type="gene ID" value="TraesARI6B03G03417550"/>
</dbReference>
<dbReference type="Gramene" id="TraesRN6B0100260600.1">
    <property type="protein sequence ID" value="TraesRN6B0100260600.1"/>
    <property type="gene ID" value="TraesRN6B0100260600"/>
</dbReference>
<keyword evidence="3" id="KW-1185">Reference proteome</keyword>
<dbReference type="Gramene" id="TraesNOR6B03G03492310.1">
    <property type="protein sequence ID" value="TraesNOR6B03G03492310.1.CDS1"/>
    <property type="gene ID" value="TraesNOR6B03G03492310"/>
</dbReference>
<proteinExistence type="predicted"/>
<evidence type="ECO:0000313" key="2">
    <source>
        <dbReference type="EnsemblPlants" id="TraesCS6B02G109100.1.cds1"/>
    </source>
</evidence>
<dbReference type="Gramene" id="TraesCLE_scaffold_041280_01G000100.1">
    <property type="protein sequence ID" value="TraesCLE_scaffold_041280_01G000100.1"/>
    <property type="gene ID" value="TraesCLE_scaffold_041280_01G000100"/>
</dbReference>
<organism evidence="2">
    <name type="scientific">Triticum aestivum</name>
    <name type="common">Wheat</name>
    <dbReference type="NCBI Taxonomy" id="4565"/>
    <lineage>
        <taxon>Eukaryota</taxon>
        <taxon>Viridiplantae</taxon>
        <taxon>Streptophyta</taxon>
        <taxon>Embryophyta</taxon>
        <taxon>Tracheophyta</taxon>
        <taxon>Spermatophyta</taxon>
        <taxon>Magnoliopsida</taxon>
        <taxon>Liliopsida</taxon>
        <taxon>Poales</taxon>
        <taxon>Poaceae</taxon>
        <taxon>BOP clade</taxon>
        <taxon>Pooideae</taxon>
        <taxon>Triticodae</taxon>
        <taxon>Triticeae</taxon>
        <taxon>Triticinae</taxon>
        <taxon>Triticum</taxon>
    </lineage>
</organism>
<dbReference type="Gramene" id="TraesPARA_EIv1.0_2021840.1">
    <property type="protein sequence ID" value="TraesPARA_EIv1.0_2021840.1.CDS1"/>
    <property type="gene ID" value="TraesPARA_EIv1.0_2021840"/>
</dbReference>
<feature type="domain" description="KIB1-4 beta-propeller" evidence="1">
    <location>
        <begin position="1"/>
        <end position="262"/>
    </location>
</feature>
<sequence>MHIVNPITSEQIALPSVITIAQVTPVFDETGALCKYIYSRDTAEHRSTTDPQAVDLGELPQYLQKKAFVFYDASTGGYIVVLIHDPDGQLSFAWLGDDKWTWLKPRCFFQDCVYKDGMLYAVASLGEIYAFDLKGPVVATKLIAAWADIFSCPTFYIVHAPCGDLMQVFRSQHVVDCDPCADTATHVHYTSKIKIFEVVTMPEKDVGINSLKDHVLLVGQNQSLCLSAEEYPQLKANNVYVTDDHKYLTFYKNNRRDIAVFDLANNSSEELVSPPLWSNWPTPIWITPSLTKPYPTLDNL</sequence>
<dbReference type="OrthoDB" id="695192at2759"/>
<name>A0A3B6PIN7_WHEAT</name>
<accession>A0A3B6PIN7</accession>
<dbReference type="Gramene" id="TraesCAD_scaffold_037426_01G000100.1">
    <property type="protein sequence ID" value="TraesCAD_scaffold_037426_01G000100.1"/>
    <property type="gene ID" value="TraesCAD_scaffold_037426_01G000100"/>
</dbReference>
<dbReference type="Gramene" id="TraesCS6B02G109100.1">
    <property type="protein sequence ID" value="TraesCS6B02G109100.1.cds1"/>
    <property type="gene ID" value="TraesCS6B02G109100"/>
</dbReference>
<dbReference type="Gramene" id="TraesLDM6B03G03463550.1">
    <property type="protein sequence ID" value="TraesLDM6B03G03463550.1.CDS1"/>
    <property type="gene ID" value="TraesLDM6B03G03463550"/>
</dbReference>
<evidence type="ECO:0000259" key="1">
    <source>
        <dbReference type="Pfam" id="PF03478"/>
    </source>
</evidence>
<dbReference type="Gramene" id="TraesJAG6B03G03449780.1">
    <property type="protein sequence ID" value="TraesJAG6B03G03449780.1.CDS1"/>
    <property type="gene ID" value="TraesJAG6B03G03449780"/>
</dbReference>
<dbReference type="Gramene" id="TraesROB_scaffold_032953_01G000100.1">
    <property type="protein sequence ID" value="TraesROB_scaffold_032953_01G000100.1"/>
    <property type="gene ID" value="TraesROB_scaffold_032953_01G000100"/>
</dbReference>
<dbReference type="PANTHER" id="PTHR44586">
    <property type="entry name" value="F-BOX DOMAIN CONTAINING PROTEIN, EXPRESSED"/>
    <property type="match status" value="1"/>
</dbReference>
<dbReference type="AlphaFoldDB" id="A0A3B6PIN7"/>
<dbReference type="Pfam" id="PF03478">
    <property type="entry name" value="Beta-prop_KIB1-4"/>
    <property type="match status" value="1"/>
</dbReference>
<protein>
    <recommendedName>
        <fullName evidence="1">KIB1-4 beta-propeller domain-containing protein</fullName>
    </recommendedName>
</protein>
<dbReference type="PANTHER" id="PTHR44586:SF20">
    <property type="entry name" value="F-BOX DOMAIN-CONTAINING PROTEIN"/>
    <property type="match status" value="1"/>
</dbReference>
<dbReference type="Gramene" id="TraesSYM6B03G03401800.1">
    <property type="protein sequence ID" value="TraesSYM6B03G03401800.1.CDS1"/>
    <property type="gene ID" value="TraesSYM6B03G03401800"/>
</dbReference>
<dbReference type="EnsemblPlants" id="TraesCS6B02G109100.1">
    <property type="protein sequence ID" value="TraesCS6B02G109100.1.cds1"/>
    <property type="gene ID" value="TraesCS6B02G109100"/>
</dbReference>
<reference evidence="2" key="1">
    <citation type="submission" date="2018-08" db="EMBL/GenBank/DDBJ databases">
        <authorList>
            <person name="Rossello M."/>
        </authorList>
    </citation>
    <scope>NUCLEOTIDE SEQUENCE [LARGE SCALE GENOMIC DNA]</scope>
    <source>
        <strain evidence="2">cv. Chinese Spring</strain>
    </source>
</reference>
<dbReference type="Proteomes" id="UP000019116">
    <property type="component" value="Chromosome 6B"/>
</dbReference>
<dbReference type="Gramene" id="TraesSTA6B03G03450460.1">
    <property type="protein sequence ID" value="TraesSTA6B03G03450460.1.CDS1"/>
    <property type="gene ID" value="TraesSTA6B03G03450460"/>
</dbReference>
<dbReference type="Gramene" id="TraesLAC6B03G03413570.1">
    <property type="protein sequence ID" value="TraesLAC6B03G03413570.1.CDS1"/>
    <property type="gene ID" value="TraesLAC6B03G03413570"/>
</dbReference>
<evidence type="ECO:0000313" key="3">
    <source>
        <dbReference type="Proteomes" id="UP000019116"/>
    </source>
</evidence>
<dbReference type="OMA" id="CSEANDD"/>
<dbReference type="Gramene" id="TraesCS6B03G0264700.1">
    <property type="protein sequence ID" value="TraesCS6B03G0264700.1.CDS1"/>
    <property type="gene ID" value="TraesCS6B03G0264700"/>
</dbReference>
<dbReference type="InterPro" id="IPR005174">
    <property type="entry name" value="KIB1-4_b-propeller"/>
</dbReference>
<dbReference type="STRING" id="4565.A0A3B6PIN7"/>